<feature type="transmembrane region" description="Helical" evidence="1">
    <location>
        <begin position="14"/>
        <end position="32"/>
    </location>
</feature>
<dbReference type="EMBL" id="JRLV01000004">
    <property type="protein sequence ID" value="KGO83235.1"/>
    <property type="molecule type" value="Genomic_DNA"/>
</dbReference>
<evidence type="ECO:0000313" key="2">
    <source>
        <dbReference type="EMBL" id="KGO83235.1"/>
    </source>
</evidence>
<comment type="caution">
    <text evidence="2">The sequence shown here is derived from an EMBL/GenBank/DDBJ whole genome shotgun (WGS) entry which is preliminary data.</text>
</comment>
<keyword evidence="1" id="KW-0472">Membrane</keyword>
<organism evidence="2 3">
    <name type="scientific">Flavobacterium beibuense F44-8</name>
    <dbReference type="NCBI Taxonomy" id="1406840"/>
    <lineage>
        <taxon>Bacteria</taxon>
        <taxon>Pseudomonadati</taxon>
        <taxon>Bacteroidota</taxon>
        <taxon>Flavobacteriia</taxon>
        <taxon>Flavobacteriales</taxon>
        <taxon>Flavobacteriaceae</taxon>
        <taxon>Flavobacterium</taxon>
    </lineage>
</organism>
<gene>
    <name evidence="2" type="ORF">Q763_04295</name>
</gene>
<accession>A0A0A2M4J4</accession>
<evidence type="ECO:0008006" key="4">
    <source>
        <dbReference type="Google" id="ProtNLM"/>
    </source>
</evidence>
<keyword evidence="3" id="KW-1185">Reference proteome</keyword>
<feature type="transmembrane region" description="Helical" evidence="1">
    <location>
        <begin position="126"/>
        <end position="145"/>
    </location>
</feature>
<feature type="transmembrane region" description="Helical" evidence="1">
    <location>
        <begin position="98"/>
        <end position="120"/>
    </location>
</feature>
<evidence type="ECO:0000313" key="3">
    <source>
        <dbReference type="Proteomes" id="UP000030129"/>
    </source>
</evidence>
<keyword evidence="1" id="KW-1133">Transmembrane helix</keyword>
<proteinExistence type="predicted"/>
<sequence length="160" mass="18614">MKTNYLFPYRLKKISGIIFLISFIVLTLLYFLDGFEKFPIKTKVFAIVADYGLLGETKNFGWIEDSVTDEILVILTIVFGIIFAFSKEKYEDEMVTSVRLHSLVWATIINYALIVLSYMFIYGMPFLTVMSAIMFSQLLIFIILFRYNIYKLNKAGTDEE</sequence>
<evidence type="ECO:0000256" key="1">
    <source>
        <dbReference type="SAM" id="Phobius"/>
    </source>
</evidence>
<name>A0A0A2M4J4_9FLAO</name>
<dbReference type="RefSeq" id="WP_035131550.1">
    <property type="nucleotide sequence ID" value="NZ_JRLV01000004.1"/>
</dbReference>
<dbReference type="AlphaFoldDB" id="A0A0A2M4J4"/>
<keyword evidence="1" id="KW-0812">Transmembrane</keyword>
<dbReference type="Proteomes" id="UP000030129">
    <property type="component" value="Unassembled WGS sequence"/>
</dbReference>
<feature type="transmembrane region" description="Helical" evidence="1">
    <location>
        <begin position="67"/>
        <end position="86"/>
    </location>
</feature>
<dbReference type="STRING" id="1406840.Q763_04295"/>
<protein>
    <recommendedName>
        <fullName evidence="4">Na(+)-translocating NADH-quinone reductase subunit B</fullName>
    </recommendedName>
</protein>
<dbReference type="eggNOG" id="ENOG5032P5R">
    <property type="taxonomic scope" value="Bacteria"/>
</dbReference>
<reference evidence="2 3" key="1">
    <citation type="submission" date="2013-09" db="EMBL/GenBank/DDBJ databases">
        <authorList>
            <person name="Zeng Z."/>
            <person name="Chen C."/>
        </authorList>
    </citation>
    <scope>NUCLEOTIDE SEQUENCE [LARGE SCALE GENOMIC DNA]</scope>
    <source>
        <strain evidence="2 3">F44-8</strain>
    </source>
</reference>